<name>A0ABT7CV15_9BACT</name>
<dbReference type="RefSeq" id="WP_314003308.1">
    <property type="nucleotide sequence ID" value="NZ_JASJOT010000034.1"/>
</dbReference>
<reference evidence="2 3" key="1">
    <citation type="submission" date="2023-05" db="EMBL/GenBank/DDBJ databases">
        <authorList>
            <person name="Zhang X."/>
        </authorList>
    </citation>
    <scope>NUCLEOTIDE SEQUENCE [LARGE SCALE GENOMIC DNA]</scope>
    <source>
        <strain evidence="2 3">DM2B3-1</strain>
    </source>
</reference>
<dbReference type="EMBL" id="JASJOT010000034">
    <property type="protein sequence ID" value="MDJ1497609.1"/>
    <property type="molecule type" value="Genomic_DNA"/>
</dbReference>
<comment type="caution">
    <text evidence="2">The sequence shown here is derived from an EMBL/GenBank/DDBJ whole genome shotgun (WGS) entry which is preliminary data.</text>
</comment>
<feature type="transmembrane region" description="Helical" evidence="1">
    <location>
        <begin position="65"/>
        <end position="86"/>
    </location>
</feature>
<evidence type="ECO:0000256" key="1">
    <source>
        <dbReference type="SAM" id="Phobius"/>
    </source>
</evidence>
<keyword evidence="1" id="KW-0472">Membrane</keyword>
<keyword evidence="1" id="KW-0812">Transmembrane</keyword>
<feature type="transmembrane region" description="Helical" evidence="1">
    <location>
        <begin position="138"/>
        <end position="155"/>
    </location>
</feature>
<keyword evidence="1" id="KW-1133">Transmembrane helix</keyword>
<feature type="transmembrane region" description="Helical" evidence="1">
    <location>
        <begin position="21"/>
        <end position="53"/>
    </location>
</feature>
<gene>
    <name evidence="2" type="ORF">QNI19_32015</name>
</gene>
<evidence type="ECO:0000313" key="2">
    <source>
        <dbReference type="EMBL" id="MDJ1497609.1"/>
    </source>
</evidence>
<evidence type="ECO:0000313" key="3">
    <source>
        <dbReference type="Proteomes" id="UP001228581"/>
    </source>
</evidence>
<protein>
    <submittedName>
        <fullName evidence="2">Uncharacterized protein</fullName>
    </submittedName>
</protein>
<proteinExistence type="predicted"/>
<sequence length="181" mass="21110">MNDDPYYYQYQDRTMQQMSGGLASVFVGALIGCLYAFYYFIVYLPIVLAAYLASEKAQRFIPMEWYYQLTLGVITAYLLYSLIYFLKGLLIGLKERKNLIWVILLLICISITCFVPVMAAKTYAMQILPKFSLHLSSYWHWGIALFFGLLAYREYNFLENSCYLIVRWPYSLGLSISANPY</sequence>
<dbReference type="Proteomes" id="UP001228581">
    <property type="component" value="Unassembled WGS sequence"/>
</dbReference>
<accession>A0ABT7CV15</accession>
<organism evidence="2 3">
    <name type="scientific">Xanthocytophaga flava</name>
    <dbReference type="NCBI Taxonomy" id="3048013"/>
    <lineage>
        <taxon>Bacteria</taxon>
        <taxon>Pseudomonadati</taxon>
        <taxon>Bacteroidota</taxon>
        <taxon>Cytophagia</taxon>
        <taxon>Cytophagales</taxon>
        <taxon>Rhodocytophagaceae</taxon>
        <taxon>Xanthocytophaga</taxon>
    </lineage>
</organism>
<keyword evidence="3" id="KW-1185">Reference proteome</keyword>
<feature type="transmembrane region" description="Helical" evidence="1">
    <location>
        <begin position="98"/>
        <end position="118"/>
    </location>
</feature>